<gene>
    <name evidence="1" type="ORF">S7711_10997</name>
</gene>
<proteinExistence type="predicted"/>
<dbReference type="AlphaFoldDB" id="A0A084AQ59"/>
<reference evidence="1 2" key="1">
    <citation type="journal article" date="2014" name="BMC Genomics">
        <title>Comparative genome sequencing reveals chemotype-specific gene clusters in the toxigenic black mold Stachybotrys.</title>
        <authorList>
            <person name="Semeiks J."/>
            <person name="Borek D."/>
            <person name="Otwinowski Z."/>
            <person name="Grishin N.V."/>
        </authorList>
    </citation>
    <scope>NUCLEOTIDE SEQUENCE [LARGE SCALE GENOMIC DNA]</scope>
    <source>
        <strain evidence="2">CBS 109288 / IBT 7711</strain>
    </source>
</reference>
<evidence type="ECO:0000313" key="1">
    <source>
        <dbReference type="EMBL" id="KEY67438.1"/>
    </source>
</evidence>
<protein>
    <submittedName>
        <fullName evidence="1">Uncharacterized protein</fullName>
    </submittedName>
</protein>
<name>A0A084AQ59_STACB</name>
<accession>A0A084AQ59</accession>
<dbReference type="HOGENOM" id="CLU_2005401_0_0_1"/>
<organism evidence="1 2">
    <name type="scientific">Stachybotrys chartarum (strain CBS 109288 / IBT 7711)</name>
    <name type="common">Toxic black mold</name>
    <name type="synonym">Stilbospora chartarum</name>
    <dbReference type="NCBI Taxonomy" id="1280523"/>
    <lineage>
        <taxon>Eukaryota</taxon>
        <taxon>Fungi</taxon>
        <taxon>Dikarya</taxon>
        <taxon>Ascomycota</taxon>
        <taxon>Pezizomycotina</taxon>
        <taxon>Sordariomycetes</taxon>
        <taxon>Hypocreomycetidae</taxon>
        <taxon>Hypocreales</taxon>
        <taxon>Stachybotryaceae</taxon>
        <taxon>Stachybotrys</taxon>
    </lineage>
</organism>
<dbReference type="EMBL" id="KL648619">
    <property type="protein sequence ID" value="KEY67438.1"/>
    <property type="molecule type" value="Genomic_DNA"/>
</dbReference>
<sequence length="124" mass="13481">MATFWQSVAGQGTAGLARARPGYQTWDKQFFTALVLCRIFSEAYAVLRASGQCSPPPPPGCPASEQGRVQSENFSLWALGRNTYACLDPQTTAEVQRHTSIGWLNKHRDGAMQIGLGYDEANSG</sequence>
<evidence type="ECO:0000313" key="2">
    <source>
        <dbReference type="Proteomes" id="UP000028045"/>
    </source>
</evidence>
<keyword evidence="2" id="KW-1185">Reference proteome</keyword>
<dbReference type="Proteomes" id="UP000028045">
    <property type="component" value="Unassembled WGS sequence"/>
</dbReference>